<dbReference type="Pfam" id="PF01609">
    <property type="entry name" value="DDE_Tnp_1"/>
    <property type="match status" value="1"/>
</dbReference>
<dbReference type="Proteomes" id="UP000826725">
    <property type="component" value="Chromosome"/>
</dbReference>
<evidence type="ECO:0000259" key="1">
    <source>
        <dbReference type="Pfam" id="PF01609"/>
    </source>
</evidence>
<proteinExistence type="predicted"/>
<reference evidence="2" key="1">
    <citation type="submission" date="2020-09" db="EMBL/GenBank/DDBJ databases">
        <title>Desulfogranum mesoprofundum gen. nov., sp. nov., a novel mesophilic, sulfate-reducing chemolithoautotroph isolated from a deep-sea hydrothermal vent chimney in the Suiyo Seamount.</title>
        <authorList>
            <person name="Hashimoto Y."/>
            <person name="Nakagawa S."/>
        </authorList>
    </citation>
    <scope>NUCLEOTIDE SEQUENCE</scope>
    <source>
        <strain evidence="2">KT2</strain>
    </source>
</reference>
<dbReference type="EMBL" id="AP024086">
    <property type="protein sequence ID" value="BCL59719.1"/>
    <property type="molecule type" value="Genomic_DNA"/>
</dbReference>
<evidence type="ECO:0000313" key="3">
    <source>
        <dbReference type="Proteomes" id="UP000826725"/>
    </source>
</evidence>
<keyword evidence="3" id="KW-1185">Reference proteome</keyword>
<accession>A0A8D5JG73</accession>
<gene>
    <name evidence="2" type="ORF">DGMP_04120</name>
</gene>
<evidence type="ECO:0000313" key="2">
    <source>
        <dbReference type="EMBL" id="BCL59719.1"/>
    </source>
</evidence>
<organism evidence="2 3">
    <name type="scientific">Desulfomarina profundi</name>
    <dbReference type="NCBI Taxonomy" id="2772557"/>
    <lineage>
        <taxon>Bacteria</taxon>
        <taxon>Pseudomonadati</taxon>
        <taxon>Thermodesulfobacteriota</taxon>
        <taxon>Desulfobulbia</taxon>
        <taxon>Desulfobulbales</taxon>
        <taxon>Desulfobulbaceae</taxon>
        <taxon>Desulfomarina</taxon>
    </lineage>
</organism>
<dbReference type="InterPro" id="IPR002559">
    <property type="entry name" value="Transposase_11"/>
</dbReference>
<sequence length="175" mass="19985">MKTSKGVIQGYNGVTAVDSKTQVIVAAEAYGQGSEQDLLEPMIDKISGNLQETRKDEDVFKDAKILADSGYHTNKNMEMLAEKQIDAYVADNQFRKRDPRFKDYDRYKKRSRKERAKREGRKNLFTPADFTFPKDLSYCICPAGKKLYRSGRNIFAKVIILFDSRHPNPPVVPAN</sequence>
<dbReference type="GO" id="GO:0003677">
    <property type="term" value="F:DNA binding"/>
    <property type="evidence" value="ECO:0007669"/>
    <property type="project" value="InterPro"/>
</dbReference>
<dbReference type="AlphaFoldDB" id="A0A8D5JG73"/>
<feature type="domain" description="Transposase IS4-like" evidence="1">
    <location>
        <begin position="8"/>
        <end position="121"/>
    </location>
</feature>
<dbReference type="GO" id="GO:0004803">
    <property type="term" value="F:transposase activity"/>
    <property type="evidence" value="ECO:0007669"/>
    <property type="project" value="InterPro"/>
</dbReference>
<protein>
    <recommendedName>
        <fullName evidence="1">Transposase IS4-like domain-containing protein</fullName>
    </recommendedName>
</protein>
<dbReference type="GO" id="GO:0006313">
    <property type="term" value="P:DNA transposition"/>
    <property type="evidence" value="ECO:0007669"/>
    <property type="project" value="InterPro"/>
</dbReference>
<dbReference type="PANTHER" id="PTHR33408">
    <property type="entry name" value="TRANSPOSASE"/>
    <property type="match status" value="1"/>
</dbReference>
<dbReference type="RefSeq" id="WP_228855918.1">
    <property type="nucleotide sequence ID" value="NZ_AP024086.1"/>
</dbReference>
<name>A0A8D5JG73_9BACT</name>
<dbReference type="KEGG" id="dbk:DGMP_04120"/>